<dbReference type="AlphaFoldDB" id="A0A086QTM9"/>
<reference evidence="2 3" key="1">
    <citation type="submission" date="2014-04" db="EMBL/GenBank/DDBJ databases">
        <authorList>
            <person name="Sibley D."/>
            <person name="Venepally P."/>
            <person name="Karamycheva S."/>
            <person name="Hadjithomas M."/>
            <person name="Khan A."/>
            <person name="Brunk B."/>
            <person name="Roos D."/>
            <person name="Caler E."/>
            <person name="Lorenzi H."/>
        </authorList>
    </citation>
    <scope>NUCLEOTIDE SEQUENCE [LARGE SCALE GENOMIC DNA]</scope>
    <source>
        <strain evidence="2 3">MAS</strain>
    </source>
</reference>
<feature type="compositionally biased region" description="Polar residues" evidence="1">
    <location>
        <begin position="53"/>
        <end position="77"/>
    </location>
</feature>
<evidence type="ECO:0000256" key="1">
    <source>
        <dbReference type="SAM" id="MobiDB-lite"/>
    </source>
</evidence>
<protein>
    <submittedName>
        <fullName evidence="2">Uncharacterized protein</fullName>
    </submittedName>
</protein>
<dbReference type="EMBL" id="AEXC02000723">
    <property type="protein sequence ID" value="KFH15961.1"/>
    <property type="molecule type" value="Genomic_DNA"/>
</dbReference>
<sequence length="135" mass="14685">MLQRANSRGTEKSPKTGHATTGLEDKRLGETPVGGDDGEERRMLSSRRRTDSAHQTGELQTPIPLSSLQQSFGQSPSRKAAELPKRNASQGITVSPFPKGQEGVDTRGTRKRSEAGTDRNQRSSSHMRGSTAELR</sequence>
<organism evidence="2 3">
    <name type="scientific">Toxoplasma gondii MAS</name>
    <dbReference type="NCBI Taxonomy" id="943118"/>
    <lineage>
        <taxon>Eukaryota</taxon>
        <taxon>Sar</taxon>
        <taxon>Alveolata</taxon>
        <taxon>Apicomplexa</taxon>
        <taxon>Conoidasida</taxon>
        <taxon>Coccidia</taxon>
        <taxon>Eucoccidiorida</taxon>
        <taxon>Eimeriorina</taxon>
        <taxon>Sarcocystidae</taxon>
        <taxon>Toxoplasma</taxon>
    </lineage>
</organism>
<dbReference type="VEuPathDB" id="ToxoDB:TGMAS_465005"/>
<comment type="caution">
    <text evidence="2">The sequence shown here is derived from an EMBL/GenBank/DDBJ whole genome shotgun (WGS) entry which is preliminary data.</text>
</comment>
<feature type="region of interest" description="Disordered" evidence="1">
    <location>
        <begin position="1"/>
        <end position="135"/>
    </location>
</feature>
<evidence type="ECO:0000313" key="2">
    <source>
        <dbReference type="EMBL" id="KFH15961.1"/>
    </source>
</evidence>
<name>A0A086QTM9_TOXGO</name>
<dbReference type="Proteomes" id="UP000028821">
    <property type="component" value="Unassembled WGS sequence"/>
</dbReference>
<gene>
    <name evidence="2" type="ORF">TGMAS_465005</name>
</gene>
<proteinExistence type="predicted"/>
<feature type="compositionally biased region" description="Basic and acidic residues" evidence="1">
    <location>
        <begin position="39"/>
        <end position="52"/>
    </location>
</feature>
<feature type="compositionally biased region" description="Basic and acidic residues" evidence="1">
    <location>
        <begin position="102"/>
        <end position="121"/>
    </location>
</feature>
<accession>A0A086QTM9</accession>
<evidence type="ECO:0000313" key="3">
    <source>
        <dbReference type="Proteomes" id="UP000028821"/>
    </source>
</evidence>